<evidence type="ECO:0000313" key="2">
    <source>
        <dbReference type="EMBL" id="MCP2333558.1"/>
    </source>
</evidence>
<keyword evidence="2" id="KW-0503">Monooxygenase</keyword>
<dbReference type="Gene3D" id="3.30.70.100">
    <property type="match status" value="1"/>
</dbReference>
<name>A0ABT1JM16_ACTCY</name>
<dbReference type="GO" id="GO:0004497">
    <property type="term" value="F:monooxygenase activity"/>
    <property type="evidence" value="ECO:0007669"/>
    <property type="project" value="UniProtKB-KW"/>
</dbReference>
<evidence type="ECO:0000259" key="1">
    <source>
        <dbReference type="PROSITE" id="PS51725"/>
    </source>
</evidence>
<evidence type="ECO:0000313" key="3">
    <source>
        <dbReference type="Proteomes" id="UP000791080"/>
    </source>
</evidence>
<proteinExistence type="predicted"/>
<sequence>MSEDTVTFVNVLEVEPERQEELVALLTEAVEQVIRHRPGFLSTVLYASVDGRRVINHTSWRAAEDAAATQNDPDAAAYARQVSRIATATPGLYRVAGRTEVGR</sequence>
<dbReference type="PROSITE" id="PS51725">
    <property type="entry name" value="ABM"/>
    <property type="match status" value="1"/>
</dbReference>
<feature type="domain" description="ABM" evidence="1">
    <location>
        <begin position="6"/>
        <end position="96"/>
    </location>
</feature>
<dbReference type="EMBL" id="AUBJ02000001">
    <property type="protein sequence ID" value="MCP2333558.1"/>
    <property type="molecule type" value="Genomic_DNA"/>
</dbReference>
<dbReference type="Proteomes" id="UP000791080">
    <property type="component" value="Unassembled WGS sequence"/>
</dbReference>
<reference evidence="2 3" key="1">
    <citation type="submission" date="2013-07" db="EMBL/GenBank/DDBJ databases">
        <authorList>
            <consortium name="DOE Joint Genome Institute"/>
            <person name="Reeve W."/>
            <person name="Huntemann M."/>
            <person name="Han J."/>
            <person name="Chen A."/>
            <person name="Kyrpides N."/>
            <person name="Mavromatis K."/>
            <person name="Markowitz V."/>
            <person name="Palaniappan K."/>
            <person name="Ivanova N."/>
            <person name="Schaumberg A."/>
            <person name="Pati A."/>
            <person name="Liolios K."/>
            <person name="Nordberg H.P."/>
            <person name="Cantor M.N."/>
            <person name="Hua S.X."/>
            <person name="Woyke T."/>
        </authorList>
    </citation>
    <scope>NUCLEOTIDE SEQUENCE [LARGE SCALE GENOMIC DNA]</scope>
    <source>
        <strain evidence="2 3">DSM 43889</strain>
    </source>
</reference>
<dbReference type="InterPro" id="IPR011008">
    <property type="entry name" value="Dimeric_a/b-barrel"/>
</dbReference>
<dbReference type="InterPro" id="IPR007138">
    <property type="entry name" value="ABM_dom"/>
</dbReference>
<reference evidence="2 3" key="2">
    <citation type="submission" date="2022-06" db="EMBL/GenBank/DDBJ databases">
        <title>Genomic Encyclopedia of Type Strains, Phase I: the one thousand microbial genomes (KMG-I) project.</title>
        <authorList>
            <person name="Kyrpides N."/>
        </authorList>
    </citation>
    <scope>NUCLEOTIDE SEQUENCE [LARGE SCALE GENOMIC DNA]</scope>
    <source>
        <strain evidence="2 3">DSM 43889</strain>
    </source>
</reference>
<dbReference type="SUPFAM" id="SSF54909">
    <property type="entry name" value="Dimeric alpha+beta barrel"/>
    <property type="match status" value="1"/>
</dbReference>
<keyword evidence="3" id="KW-1185">Reference proteome</keyword>
<keyword evidence="2" id="KW-0560">Oxidoreductase</keyword>
<accession>A0ABT1JM16</accession>
<dbReference type="Pfam" id="PF03992">
    <property type="entry name" value="ABM"/>
    <property type="match status" value="1"/>
</dbReference>
<dbReference type="RefSeq" id="WP_026419422.1">
    <property type="nucleotide sequence ID" value="NZ_AUBJ02000001.1"/>
</dbReference>
<protein>
    <submittedName>
        <fullName evidence="2">Antibiotic biosynthesis monooxygenase</fullName>
    </submittedName>
</protein>
<comment type="caution">
    <text evidence="2">The sequence shown here is derived from an EMBL/GenBank/DDBJ whole genome shotgun (WGS) entry which is preliminary data.</text>
</comment>
<gene>
    <name evidence="2" type="ORF">G443_003828</name>
</gene>
<organism evidence="2 3">
    <name type="scientific">Actinoalloteichus caeruleus DSM 43889</name>
    <dbReference type="NCBI Taxonomy" id="1120930"/>
    <lineage>
        <taxon>Bacteria</taxon>
        <taxon>Bacillati</taxon>
        <taxon>Actinomycetota</taxon>
        <taxon>Actinomycetes</taxon>
        <taxon>Pseudonocardiales</taxon>
        <taxon>Pseudonocardiaceae</taxon>
        <taxon>Actinoalloteichus</taxon>
        <taxon>Actinoalloteichus cyanogriseus</taxon>
    </lineage>
</organism>